<keyword evidence="3" id="KW-1185">Reference proteome</keyword>
<comment type="caution">
    <text evidence="2">The sequence shown here is derived from an EMBL/GenBank/DDBJ whole genome shotgun (WGS) entry which is preliminary data.</text>
</comment>
<evidence type="ECO:0000256" key="1">
    <source>
        <dbReference type="SAM" id="MobiDB-lite"/>
    </source>
</evidence>
<gene>
    <name evidence="2" type="ORF">KHLLAP_LOCUS7388</name>
</gene>
<reference evidence="2" key="1">
    <citation type="submission" date="2023-10" db="EMBL/GenBank/DDBJ databases">
        <authorList>
            <person name="Hackl T."/>
        </authorList>
    </citation>
    <scope>NUCLEOTIDE SEQUENCE</scope>
</reference>
<feature type="compositionally biased region" description="Basic and acidic residues" evidence="1">
    <location>
        <begin position="146"/>
        <end position="167"/>
    </location>
</feature>
<evidence type="ECO:0000313" key="3">
    <source>
        <dbReference type="Proteomes" id="UP001295740"/>
    </source>
</evidence>
<name>A0AAI8VL40_9PEZI</name>
<sequence length="174" mass="18573">MAHLTTATAIAYRLATSSPPASPPTPSPFHTLLIPLPPTCALARSSPPSLGSSRRRPSQAANPLPVPWETDRHARGILDALKSPSDLEKAQAIFAQYLDDVGLANGYGMFSIAQSHCSGVVAEECKGVLLVEVLFCYKEENGVDEEGQKIYPKSEPEPEDQNKDAKYGAKNGAA</sequence>
<evidence type="ECO:0000313" key="2">
    <source>
        <dbReference type="EMBL" id="CAJ2506920.1"/>
    </source>
</evidence>
<dbReference type="Proteomes" id="UP001295740">
    <property type="component" value="Unassembled WGS sequence"/>
</dbReference>
<organism evidence="2 3">
    <name type="scientific">Anthostomella pinea</name>
    <dbReference type="NCBI Taxonomy" id="933095"/>
    <lineage>
        <taxon>Eukaryota</taxon>
        <taxon>Fungi</taxon>
        <taxon>Dikarya</taxon>
        <taxon>Ascomycota</taxon>
        <taxon>Pezizomycotina</taxon>
        <taxon>Sordariomycetes</taxon>
        <taxon>Xylariomycetidae</taxon>
        <taxon>Xylariales</taxon>
        <taxon>Xylariaceae</taxon>
        <taxon>Anthostomella</taxon>
    </lineage>
</organism>
<proteinExistence type="predicted"/>
<dbReference type="EMBL" id="CAUWAG010000010">
    <property type="protein sequence ID" value="CAJ2506920.1"/>
    <property type="molecule type" value="Genomic_DNA"/>
</dbReference>
<feature type="region of interest" description="Disordered" evidence="1">
    <location>
        <begin position="44"/>
        <end position="68"/>
    </location>
</feature>
<accession>A0AAI8VL40</accession>
<dbReference type="AlphaFoldDB" id="A0AAI8VL40"/>
<protein>
    <submittedName>
        <fullName evidence="2">Uu.00g081060.m01.CDS01</fullName>
    </submittedName>
</protein>
<feature type="region of interest" description="Disordered" evidence="1">
    <location>
        <begin position="146"/>
        <end position="174"/>
    </location>
</feature>